<organism evidence="2 3">
    <name type="scientific">Streptomyces chrestomyceticus JCM 4735</name>
    <dbReference type="NCBI Taxonomy" id="1306181"/>
    <lineage>
        <taxon>Bacteria</taxon>
        <taxon>Bacillati</taxon>
        <taxon>Actinomycetota</taxon>
        <taxon>Actinomycetes</taxon>
        <taxon>Kitasatosporales</taxon>
        <taxon>Streptomycetaceae</taxon>
        <taxon>Streptomyces</taxon>
    </lineage>
</organism>
<accession>A0A7U9Q0S1</accession>
<gene>
    <name evidence="2" type="ORF">OEIGOIKO_03335</name>
</gene>
<dbReference type="Proteomes" id="UP000287830">
    <property type="component" value="Unassembled WGS sequence"/>
</dbReference>
<dbReference type="Gene3D" id="3.40.350.10">
    <property type="entry name" value="Creatinase/prolidase N-terminal domain"/>
    <property type="match status" value="1"/>
</dbReference>
<dbReference type="SUPFAM" id="SSF53092">
    <property type="entry name" value="Creatinase/prolidase N-terminal domain"/>
    <property type="match status" value="1"/>
</dbReference>
<dbReference type="AlphaFoldDB" id="A0A7U9Q0S1"/>
<dbReference type="InterPro" id="IPR000587">
    <property type="entry name" value="Creatinase_N"/>
</dbReference>
<name>A0A7U9Q0S1_9ACTN</name>
<comment type="caution">
    <text evidence="2">The sequence shown here is derived from an EMBL/GenBank/DDBJ whole genome shotgun (WGS) entry which is preliminary data.</text>
</comment>
<feature type="domain" description="Creatinase N-terminal" evidence="1">
    <location>
        <begin position="61"/>
        <end position="156"/>
    </location>
</feature>
<protein>
    <submittedName>
        <fullName evidence="2">Peptidase</fullName>
    </submittedName>
</protein>
<dbReference type="Pfam" id="PF01321">
    <property type="entry name" value="Creatinase_N"/>
    <property type="match status" value="1"/>
</dbReference>
<dbReference type="EMBL" id="BHZC01000001">
    <property type="protein sequence ID" value="GCD35589.1"/>
    <property type="molecule type" value="Genomic_DNA"/>
</dbReference>
<evidence type="ECO:0000313" key="3">
    <source>
        <dbReference type="Proteomes" id="UP000287830"/>
    </source>
</evidence>
<evidence type="ECO:0000259" key="1">
    <source>
        <dbReference type="Pfam" id="PF01321"/>
    </source>
</evidence>
<proteinExistence type="predicted"/>
<reference evidence="2 3" key="1">
    <citation type="submission" date="2018-11" db="EMBL/GenBank/DDBJ databases">
        <title>Whole genome sequence of Streptomyces chrestomyceticus NBRC 13444(T).</title>
        <authorList>
            <person name="Komaki H."/>
            <person name="Tamura T."/>
        </authorList>
    </citation>
    <scope>NUCLEOTIDE SEQUENCE [LARGE SCALE GENOMIC DNA]</scope>
    <source>
        <strain evidence="2 3">NBRC 13444</strain>
    </source>
</reference>
<evidence type="ECO:0000313" key="2">
    <source>
        <dbReference type="EMBL" id="GCD35589.1"/>
    </source>
</evidence>
<dbReference type="InterPro" id="IPR029149">
    <property type="entry name" value="Creatin/AminoP/Spt16_N"/>
</dbReference>
<sequence length="166" mass="17359">MVPHPISRARLGRVRRVGGGSGSGHRLRLFCGVPDGGGLARSGVGFRAMATSLRAEDYGRRLTRAARAAEDAGLAGMIVKPGPLMVWLCGYTPARFRGLMTALVVSAQGQPRLLVPADEEAVAEQAAGAGVLSVAAWAEGAGPYGLLAKWLGQEGRYGDSDMTWAR</sequence>